<accession>A0A921MZU7</accession>
<name>A0A921MZU7_9FIRM</name>
<gene>
    <name evidence="1" type="ORF">K8V90_04060</name>
</gene>
<dbReference type="EMBL" id="DYUB01000133">
    <property type="protein sequence ID" value="HJG96261.1"/>
    <property type="molecule type" value="Genomic_DNA"/>
</dbReference>
<organism evidence="1 2">
    <name type="scientific">Romboutsia timonensis</name>
    <dbReference type="NCBI Taxonomy" id="1776391"/>
    <lineage>
        <taxon>Bacteria</taxon>
        <taxon>Bacillati</taxon>
        <taxon>Bacillota</taxon>
        <taxon>Clostridia</taxon>
        <taxon>Peptostreptococcales</taxon>
        <taxon>Peptostreptococcaceae</taxon>
        <taxon>Romboutsia</taxon>
    </lineage>
</organism>
<dbReference type="AlphaFoldDB" id="A0A921MZU7"/>
<evidence type="ECO:0000313" key="2">
    <source>
        <dbReference type="Proteomes" id="UP000776700"/>
    </source>
</evidence>
<protein>
    <submittedName>
        <fullName evidence="1">Uncharacterized protein</fullName>
    </submittedName>
</protein>
<sequence length="155" mass="16845">MSGLKTNLEAILQEKQDKIIPANIKKDVQIFDIIGTYEGSGVDTSDATATVNDIAQDKTAYVNGEKITGTLKKLFELSYIVNDVIWTDETDLEQLRLDIPLLGDGIVTSNQTKTVVILHYDKLAEEIGLTADKIKAGETILGITGTYAGEIDVSL</sequence>
<proteinExistence type="predicted"/>
<dbReference type="Proteomes" id="UP000776700">
    <property type="component" value="Unassembled WGS sequence"/>
</dbReference>
<comment type="caution">
    <text evidence="1">The sequence shown here is derived from an EMBL/GenBank/DDBJ whole genome shotgun (WGS) entry which is preliminary data.</text>
</comment>
<reference evidence="1" key="1">
    <citation type="journal article" date="2021" name="PeerJ">
        <title>Extensive microbial diversity within the chicken gut microbiome revealed by metagenomics and culture.</title>
        <authorList>
            <person name="Gilroy R."/>
            <person name="Ravi A."/>
            <person name="Getino M."/>
            <person name="Pursley I."/>
            <person name="Horton D.L."/>
            <person name="Alikhan N.F."/>
            <person name="Baker D."/>
            <person name="Gharbi K."/>
            <person name="Hall N."/>
            <person name="Watson M."/>
            <person name="Adriaenssens E.M."/>
            <person name="Foster-Nyarko E."/>
            <person name="Jarju S."/>
            <person name="Secka A."/>
            <person name="Antonio M."/>
            <person name="Oren A."/>
            <person name="Chaudhuri R.R."/>
            <person name="La Ragione R."/>
            <person name="Hildebrand F."/>
            <person name="Pallen M.J."/>
        </authorList>
    </citation>
    <scope>NUCLEOTIDE SEQUENCE</scope>
    <source>
        <strain evidence="1">1277</strain>
    </source>
</reference>
<evidence type="ECO:0000313" key="1">
    <source>
        <dbReference type="EMBL" id="HJG96261.1"/>
    </source>
</evidence>
<reference evidence="1" key="2">
    <citation type="submission" date="2021-09" db="EMBL/GenBank/DDBJ databases">
        <authorList>
            <person name="Gilroy R."/>
        </authorList>
    </citation>
    <scope>NUCLEOTIDE SEQUENCE</scope>
    <source>
        <strain evidence="1">1277</strain>
    </source>
</reference>